<organism evidence="2 3">
    <name type="scientific">Alkalilimnicola ehrlichii</name>
    <dbReference type="NCBI Taxonomy" id="351052"/>
    <lineage>
        <taxon>Bacteria</taxon>
        <taxon>Pseudomonadati</taxon>
        <taxon>Pseudomonadota</taxon>
        <taxon>Gammaproteobacteria</taxon>
        <taxon>Chromatiales</taxon>
        <taxon>Ectothiorhodospiraceae</taxon>
        <taxon>Alkalilimnicola</taxon>
    </lineage>
</organism>
<feature type="domain" description="Cupin type-2" evidence="1">
    <location>
        <begin position="47"/>
        <end position="98"/>
    </location>
</feature>
<gene>
    <name evidence="2" type="ORF">CAL65_11985</name>
</gene>
<evidence type="ECO:0000313" key="3">
    <source>
        <dbReference type="Proteomes" id="UP000256763"/>
    </source>
</evidence>
<dbReference type="InterPro" id="IPR014710">
    <property type="entry name" value="RmlC-like_jellyroll"/>
</dbReference>
<accession>A0A3E0WT56</accession>
<name>A0A3E0WT56_9GAMM</name>
<dbReference type="Gene3D" id="2.60.120.10">
    <property type="entry name" value="Jelly Rolls"/>
    <property type="match status" value="1"/>
</dbReference>
<comment type="caution">
    <text evidence="2">The sequence shown here is derived from an EMBL/GenBank/DDBJ whole genome shotgun (WGS) entry which is preliminary data.</text>
</comment>
<dbReference type="InterPro" id="IPR013096">
    <property type="entry name" value="Cupin_2"/>
</dbReference>
<proteinExistence type="predicted"/>
<evidence type="ECO:0000259" key="1">
    <source>
        <dbReference type="Pfam" id="PF07883"/>
    </source>
</evidence>
<dbReference type="AlphaFoldDB" id="A0A3E0WT56"/>
<dbReference type="Proteomes" id="UP000256763">
    <property type="component" value="Unassembled WGS sequence"/>
</dbReference>
<dbReference type="RefSeq" id="WP_116347917.1">
    <property type="nucleotide sequence ID" value="NZ_NFZW01000010.1"/>
</dbReference>
<sequence>MRADNLFANAAIPNEGERFDTLLSHKNLVVERIVSSEFIISETSIQKQDEWVVLLQGEALLDVAGESVSLMAGDYVFLPADVPHTLVRVSQGAVWLAVHLHPE</sequence>
<dbReference type="SUPFAM" id="SSF51182">
    <property type="entry name" value="RmlC-like cupins"/>
    <property type="match status" value="1"/>
</dbReference>
<dbReference type="Pfam" id="PF07883">
    <property type="entry name" value="Cupin_2"/>
    <property type="match status" value="1"/>
</dbReference>
<evidence type="ECO:0000313" key="2">
    <source>
        <dbReference type="EMBL" id="RFA36160.1"/>
    </source>
</evidence>
<protein>
    <submittedName>
        <fullName evidence="2">Cupin</fullName>
    </submittedName>
</protein>
<keyword evidence="3" id="KW-1185">Reference proteome</keyword>
<dbReference type="EMBL" id="NFZW01000010">
    <property type="protein sequence ID" value="RFA36160.1"/>
    <property type="molecule type" value="Genomic_DNA"/>
</dbReference>
<reference evidence="3" key="1">
    <citation type="submission" date="2017-05" db="EMBL/GenBank/DDBJ databases">
        <authorList>
            <person name="Sharma S."/>
            <person name="Sidhu C."/>
            <person name="Pinnaka A.K."/>
        </authorList>
    </citation>
    <scope>NUCLEOTIDE SEQUENCE [LARGE SCALE GENOMIC DNA]</scope>
    <source>
        <strain evidence="3">AK93</strain>
    </source>
</reference>
<dbReference type="InterPro" id="IPR011051">
    <property type="entry name" value="RmlC_Cupin_sf"/>
</dbReference>